<accession>A0A9E7H3J7</accession>
<dbReference type="InterPro" id="IPR049704">
    <property type="entry name" value="Aminotrans_3_PPA_site"/>
</dbReference>
<dbReference type="Gene3D" id="3.40.640.10">
    <property type="entry name" value="Type I PLP-dependent aspartate aminotransferase-like (Major domain)"/>
    <property type="match status" value="1"/>
</dbReference>
<keyword evidence="10" id="KW-0663">Pyridoxal phosphate</keyword>
<dbReference type="InterPro" id="IPR050103">
    <property type="entry name" value="Class-III_PLP-dep_AT"/>
</dbReference>
<dbReference type="AlphaFoldDB" id="A0A9E7H3J7"/>
<protein>
    <recommendedName>
        <fullName evidence="5">acetylornithine transaminase</fullName>
        <ecNumber evidence="5">2.6.1.11</ecNumber>
    </recommendedName>
    <alternativeName>
        <fullName evidence="14">Acetylornithine transaminase</fullName>
    </alternativeName>
</protein>
<dbReference type="InterPro" id="IPR015424">
    <property type="entry name" value="PyrdxlP-dep_Trfase"/>
</dbReference>
<evidence type="ECO:0000256" key="1">
    <source>
        <dbReference type="ARBA" id="ARBA00001933"/>
    </source>
</evidence>
<dbReference type="EC" id="2.6.1.11" evidence="5"/>
<keyword evidence="16" id="KW-1185">Reference proteome</keyword>
<evidence type="ECO:0000256" key="5">
    <source>
        <dbReference type="ARBA" id="ARBA00012919"/>
    </source>
</evidence>
<dbReference type="OrthoDB" id="5419315at2759"/>
<evidence type="ECO:0000256" key="14">
    <source>
        <dbReference type="ARBA" id="ARBA00078458"/>
    </source>
</evidence>
<dbReference type="GO" id="GO:0009570">
    <property type="term" value="C:chloroplast stroma"/>
    <property type="evidence" value="ECO:0007669"/>
    <property type="project" value="TreeGrafter"/>
</dbReference>
<comment type="similarity">
    <text evidence="4">Belongs to the class-III pyridoxal-phosphate-dependent aminotransferase family.</text>
</comment>
<sequence length="587" mass="63556">MHSQSYFTPEHKMAVFQVDVAVASICSKIHQRAKRFKIQMQDPRPAPFLTRLECQFSRKMTPFASESSDMLIATLGWGSLPLASVPINVASDLPPFIIFDLFFNLINLGEERSKERFLQGRMSNSLQMMRISHISPPADLPRAFKLDKGRRISLGEVIPKISSCLVTDPQQGSTSARPVTRESKEVMETERNVLVGTYARAPVVIKSGKGCKLYDVDGKEYLDMTAGIAVNSLGHGDPDWVNAVVEQASTLTHVSNVYYSIPQVTLAKRLVECSFADRIFFTNSGTEANEAAIKFARKFQRFLHADKKLPATEFIAFTNSFHGRTMGALALTSKKQYRSPFEPVMPGVVFVEYGNSEEAIKAIQPGKTAAVFVEPIQGEGGIYSAAKDFLQALRTACDNAGALLVYDEVQCGLGRTGHLWAHEAFDVAPDMMTLAKPLAGGLPIGVVLTTERVAAAIGSGDHGSTFAGGPLVCHAALAVLDKIQNPIFLASVTRKGLYLKDLLLEKLGGNPHVKEVRGFGLIVGIELDVQASPLVNACRDAGLLVLTAGKGNVIRLVPPLIISETELEQAAEVLSACLPALDANASS</sequence>
<keyword evidence="11" id="KW-0809">Transit peptide</keyword>
<proteinExistence type="inferred from homology"/>
<dbReference type="Proteomes" id="UP001055439">
    <property type="component" value="Chromosome 8"/>
</dbReference>
<evidence type="ECO:0000256" key="10">
    <source>
        <dbReference type="ARBA" id="ARBA00022898"/>
    </source>
</evidence>
<comment type="subcellular location">
    <subcellularLocation>
        <location evidence="2">Mitochondrion</location>
    </subcellularLocation>
</comment>
<dbReference type="NCBIfam" id="NF002325">
    <property type="entry name" value="PRK01278.1"/>
    <property type="match status" value="1"/>
</dbReference>
<dbReference type="CDD" id="cd00610">
    <property type="entry name" value="OAT_like"/>
    <property type="match status" value="1"/>
</dbReference>
<comment type="pathway">
    <text evidence="3">Amino-acid biosynthesis; L-arginine biosynthesis; N(2)-acetyl-L-ornithine from L-glutamate: step 4/4.</text>
</comment>
<evidence type="ECO:0000256" key="2">
    <source>
        <dbReference type="ARBA" id="ARBA00004173"/>
    </source>
</evidence>
<keyword evidence="6" id="KW-0055">Arginine biosynthesis</keyword>
<dbReference type="FunFam" id="3.40.640.10:FF:000280">
    <property type="entry name" value="Acetylornithine aminotransferase, mitochondrial"/>
    <property type="match status" value="1"/>
</dbReference>
<gene>
    <name evidence="15" type="ORF">MUK42_06393</name>
</gene>
<dbReference type="Gene3D" id="3.90.1150.10">
    <property type="entry name" value="Aspartate Aminotransferase, domain 1"/>
    <property type="match status" value="1"/>
</dbReference>
<dbReference type="GO" id="GO:0005739">
    <property type="term" value="C:mitochondrion"/>
    <property type="evidence" value="ECO:0007669"/>
    <property type="project" value="UniProtKB-SubCell"/>
</dbReference>
<dbReference type="NCBIfam" id="TIGR00707">
    <property type="entry name" value="argD"/>
    <property type="match status" value="1"/>
</dbReference>
<evidence type="ECO:0000256" key="11">
    <source>
        <dbReference type="ARBA" id="ARBA00022946"/>
    </source>
</evidence>
<evidence type="ECO:0000256" key="7">
    <source>
        <dbReference type="ARBA" id="ARBA00022576"/>
    </source>
</evidence>
<comment type="cofactor">
    <cofactor evidence="1">
        <name>pyridoxal 5'-phosphate</name>
        <dbReference type="ChEBI" id="CHEBI:597326"/>
    </cofactor>
</comment>
<dbReference type="PANTHER" id="PTHR11986:SF79">
    <property type="entry name" value="ACETYLORNITHINE AMINOTRANSFERASE, MITOCHONDRIAL"/>
    <property type="match status" value="1"/>
</dbReference>
<dbReference type="GO" id="GO:0006526">
    <property type="term" value="P:L-arginine biosynthetic process"/>
    <property type="evidence" value="ECO:0007669"/>
    <property type="project" value="UniProtKB-KW"/>
</dbReference>
<evidence type="ECO:0000256" key="13">
    <source>
        <dbReference type="ARBA" id="ARBA00050813"/>
    </source>
</evidence>
<evidence type="ECO:0000313" key="16">
    <source>
        <dbReference type="Proteomes" id="UP001055439"/>
    </source>
</evidence>
<evidence type="ECO:0000256" key="8">
    <source>
        <dbReference type="ARBA" id="ARBA00022605"/>
    </source>
</evidence>
<dbReference type="GO" id="GO:0003992">
    <property type="term" value="F:N2-acetyl-L-ornithine:2-oxoglutarate 5-aminotransferase activity"/>
    <property type="evidence" value="ECO:0007669"/>
    <property type="project" value="UniProtKB-EC"/>
</dbReference>
<dbReference type="SUPFAM" id="SSF53383">
    <property type="entry name" value="PLP-dependent transferases"/>
    <property type="match status" value="1"/>
</dbReference>
<dbReference type="HAMAP" id="MF_01107">
    <property type="entry name" value="ArgD_aminotrans_3"/>
    <property type="match status" value="1"/>
</dbReference>
<evidence type="ECO:0000256" key="9">
    <source>
        <dbReference type="ARBA" id="ARBA00022679"/>
    </source>
</evidence>
<keyword evidence="9" id="KW-0808">Transferase</keyword>
<dbReference type="InterPro" id="IPR005814">
    <property type="entry name" value="Aminotrans_3"/>
</dbReference>
<dbReference type="InterPro" id="IPR015422">
    <property type="entry name" value="PyrdxlP-dep_Trfase_small"/>
</dbReference>
<dbReference type="Pfam" id="PF00202">
    <property type="entry name" value="Aminotran_3"/>
    <property type="match status" value="1"/>
</dbReference>
<keyword evidence="12" id="KW-0496">Mitochondrion</keyword>
<organism evidence="15 16">
    <name type="scientific">Musa troglodytarum</name>
    <name type="common">fe'i banana</name>
    <dbReference type="NCBI Taxonomy" id="320322"/>
    <lineage>
        <taxon>Eukaryota</taxon>
        <taxon>Viridiplantae</taxon>
        <taxon>Streptophyta</taxon>
        <taxon>Embryophyta</taxon>
        <taxon>Tracheophyta</taxon>
        <taxon>Spermatophyta</taxon>
        <taxon>Magnoliopsida</taxon>
        <taxon>Liliopsida</taxon>
        <taxon>Zingiberales</taxon>
        <taxon>Musaceae</taxon>
        <taxon>Musa</taxon>
    </lineage>
</organism>
<reference evidence="15" key="1">
    <citation type="submission" date="2022-05" db="EMBL/GenBank/DDBJ databases">
        <title>The Musa troglodytarum L. genome provides insights into the mechanism of non-climacteric behaviour and enrichment of carotenoids.</title>
        <authorList>
            <person name="Wang J."/>
        </authorList>
    </citation>
    <scope>NUCLEOTIDE SEQUENCE</scope>
    <source>
        <tissue evidence="15">Leaf</tissue>
    </source>
</reference>
<dbReference type="GO" id="GO:0042802">
    <property type="term" value="F:identical protein binding"/>
    <property type="evidence" value="ECO:0007669"/>
    <property type="project" value="TreeGrafter"/>
</dbReference>
<dbReference type="InterPro" id="IPR004636">
    <property type="entry name" value="AcOrn/SuccOrn_fam"/>
</dbReference>
<evidence type="ECO:0000256" key="12">
    <source>
        <dbReference type="ARBA" id="ARBA00023128"/>
    </source>
</evidence>
<dbReference type="PROSITE" id="PS00600">
    <property type="entry name" value="AA_TRANSFER_CLASS_3"/>
    <property type="match status" value="1"/>
</dbReference>
<dbReference type="PANTHER" id="PTHR11986">
    <property type="entry name" value="AMINOTRANSFERASE CLASS III"/>
    <property type="match status" value="1"/>
</dbReference>
<keyword evidence="8" id="KW-0028">Amino-acid biosynthesis</keyword>
<dbReference type="InterPro" id="IPR015421">
    <property type="entry name" value="PyrdxlP-dep_Trfase_major"/>
</dbReference>
<dbReference type="EMBL" id="CP097510">
    <property type="protein sequence ID" value="URE22947.1"/>
    <property type="molecule type" value="Genomic_DNA"/>
</dbReference>
<keyword evidence="7 15" id="KW-0032">Aminotransferase</keyword>
<name>A0A9E7H3J7_9LILI</name>
<evidence type="ECO:0000313" key="15">
    <source>
        <dbReference type="EMBL" id="URE22947.1"/>
    </source>
</evidence>
<evidence type="ECO:0000256" key="6">
    <source>
        <dbReference type="ARBA" id="ARBA00022571"/>
    </source>
</evidence>
<dbReference type="GO" id="GO:0030170">
    <property type="term" value="F:pyridoxal phosphate binding"/>
    <property type="evidence" value="ECO:0007669"/>
    <property type="project" value="InterPro"/>
</dbReference>
<comment type="catalytic activity">
    <reaction evidence="13">
        <text>N(2)-acetyl-L-ornithine + 2-oxoglutarate = N-acetyl-L-glutamate 5-semialdehyde + L-glutamate</text>
        <dbReference type="Rhea" id="RHEA:18049"/>
        <dbReference type="ChEBI" id="CHEBI:16810"/>
        <dbReference type="ChEBI" id="CHEBI:29123"/>
        <dbReference type="ChEBI" id="CHEBI:29985"/>
        <dbReference type="ChEBI" id="CHEBI:57805"/>
        <dbReference type="EC" id="2.6.1.11"/>
    </reaction>
</comment>
<evidence type="ECO:0000256" key="4">
    <source>
        <dbReference type="ARBA" id="ARBA00008954"/>
    </source>
</evidence>
<evidence type="ECO:0000256" key="3">
    <source>
        <dbReference type="ARBA" id="ARBA00005024"/>
    </source>
</evidence>